<proteinExistence type="predicted"/>
<accession>A0A8J3HSK0</accession>
<gene>
    <name evidence="1" type="ORF">KSX_06490</name>
</gene>
<reference evidence="1" key="1">
    <citation type="submission" date="2020-10" db="EMBL/GenBank/DDBJ databases">
        <title>Taxonomic study of unclassified bacteria belonging to the class Ktedonobacteria.</title>
        <authorList>
            <person name="Yabe S."/>
            <person name="Wang C.M."/>
            <person name="Zheng Y."/>
            <person name="Sakai Y."/>
            <person name="Cavaletti L."/>
            <person name="Monciardini P."/>
            <person name="Donadio S."/>
        </authorList>
    </citation>
    <scope>NUCLEOTIDE SEQUENCE</scope>
    <source>
        <strain evidence="1">SOSP1-1</strain>
    </source>
</reference>
<keyword evidence="2" id="KW-1185">Reference proteome</keyword>
<dbReference type="AlphaFoldDB" id="A0A8J3HSK0"/>
<organism evidence="1 2">
    <name type="scientific">Ktedonospora formicarum</name>
    <dbReference type="NCBI Taxonomy" id="2778364"/>
    <lineage>
        <taxon>Bacteria</taxon>
        <taxon>Bacillati</taxon>
        <taxon>Chloroflexota</taxon>
        <taxon>Ktedonobacteria</taxon>
        <taxon>Ktedonobacterales</taxon>
        <taxon>Ktedonobacteraceae</taxon>
        <taxon>Ktedonospora</taxon>
    </lineage>
</organism>
<sequence length="54" mass="5345">MAGDGAVLLAENVEDCAGILFFVGGAGGVGAKTVFETGALDGVIAVLDVFDGWE</sequence>
<protein>
    <submittedName>
        <fullName evidence="1">Uncharacterized protein</fullName>
    </submittedName>
</protein>
<evidence type="ECO:0000313" key="1">
    <source>
        <dbReference type="EMBL" id="GHO42486.1"/>
    </source>
</evidence>
<name>A0A8J3HSK0_9CHLR</name>
<dbReference type="EMBL" id="BNJF01000001">
    <property type="protein sequence ID" value="GHO42486.1"/>
    <property type="molecule type" value="Genomic_DNA"/>
</dbReference>
<evidence type="ECO:0000313" key="2">
    <source>
        <dbReference type="Proteomes" id="UP000612362"/>
    </source>
</evidence>
<dbReference type="Proteomes" id="UP000612362">
    <property type="component" value="Unassembled WGS sequence"/>
</dbReference>
<comment type="caution">
    <text evidence="1">The sequence shown here is derived from an EMBL/GenBank/DDBJ whole genome shotgun (WGS) entry which is preliminary data.</text>
</comment>